<evidence type="ECO:0000313" key="5">
    <source>
        <dbReference type="Proteomes" id="UP000549343"/>
    </source>
</evidence>
<evidence type="ECO:0000313" key="4">
    <source>
        <dbReference type="EMBL" id="MBB4776315.1"/>
    </source>
</evidence>
<proteinExistence type="predicted"/>
<keyword evidence="2" id="KW-0812">Transmembrane</keyword>
<dbReference type="EMBL" id="JACHMV010000001">
    <property type="protein sequence ID" value="MBB4776315.1"/>
    <property type="molecule type" value="Genomic_DNA"/>
</dbReference>
<feature type="transmembrane region" description="Helical" evidence="2">
    <location>
        <begin position="35"/>
        <end position="58"/>
    </location>
</feature>
<sequence>MWPGPNPPMGPPPPGRGQAGPPWAQAPPIRPSAGWYALPVLVLLVAIAGCVAVFGLLWDDSRVADGPPATGDPASGVQVRLSDGHGYFIYVRTGQSSPFACSVEMEGRSGYIQLTRQNAWSATERPAYRYTATFESPVTGTATLRCGGTEGPLLVTPDDTVNAYLGFALFAAVGLALFAVVAFVITIVRRGGAKRRAAVLTGRPGR</sequence>
<evidence type="ECO:0000313" key="6">
    <source>
        <dbReference type="Proteomes" id="UP001501427"/>
    </source>
</evidence>
<name>A0A7W7MZX4_9ACTN</name>
<evidence type="ECO:0000313" key="3">
    <source>
        <dbReference type="EMBL" id="GAA0554612.1"/>
    </source>
</evidence>
<evidence type="ECO:0000256" key="1">
    <source>
        <dbReference type="SAM" id="MobiDB-lite"/>
    </source>
</evidence>
<reference evidence="6" key="2">
    <citation type="journal article" date="2019" name="Int. J. Syst. Evol. Microbiol.">
        <title>The Global Catalogue of Microorganisms (GCM) 10K type strain sequencing project: providing services to taxonomists for standard genome sequencing and annotation.</title>
        <authorList>
            <consortium name="The Broad Institute Genomics Platform"/>
            <consortium name="The Broad Institute Genome Sequencing Center for Infectious Disease"/>
            <person name="Wu L."/>
            <person name="Ma J."/>
        </authorList>
    </citation>
    <scope>NUCLEOTIDE SEQUENCE [LARGE SCALE GENOMIC DNA]</scope>
    <source>
        <strain evidence="6">JCM 10667</strain>
    </source>
</reference>
<reference evidence="4 5" key="3">
    <citation type="submission" date="2020-08" db="EMBL/GenBank/DDBJ databases">
        <title>Sequencing the genomes of 1000 actinobacteria strains.</title>
        <authorList>
            <person name="Klenk H.-P."/>
        </authorList>
    </citation>
    <scope>NUCLEOTIDE SEQUENCE [LARGE SCALE GENOMIC DNA]</scope>
    <source>
        <strain evidence="4 5">DSM 44772</strain>
    </source>
</reference>
<dbReference type="AlphaFoldDB" id="A0A7W7MZX4"/>
<feature type="region of interest" description="Disordered" evidence="1">
    <location>
        <begin position="1"/>
        <end position="24"/>
    </location>
</feature>
<dbReference type="Proteomes" id="UP001501427">
    <property type="component" value="Unassembled WGS sequence"/>
</dbReference>
<reference evidence="3" key="4">
    <citation type="submission" date="2023-12" db="EMBL/GenBank/DDBJ databases">
        <authorList>
            <person name="Sun Q."/>
            <person name="Inoue M."/>
        </authorList>
    </citation>
    <scope>NUCLEOTIDE SEQUENCE</scope>
    <source>
        <strain evidence="3">JCM 10667</strain>
    </source>
</reference>
<accession>A0A7W7MZX4</accession>
<evidence type="ECO:0000256" key="2">
    <source>
        <dbReference type="SAM" id="Phobius"/>
    </source>
</evidence>
<dbReference type="Proteomes" id="UP000549343">
    <property type="component" value="Unassembled WGS sequence"/>
</dbReference>
<comment type="caution">
    <text evidence="4">The sequence shown here is derived from an EMBL/GenBank/DDBJ whole genome shotgun (WGS) entry which is preliminary data.</text>
</comment>
<keyword evidence="2" id="KW-1133">Transmembrane helix</keyword>
<reference evidence="3" key="1">
    <citation type="journal article" date="2014" name="Int. J. Syst. Evol. Microbiol.">
        <title>Complete genome of a new Firmicutes species belonging to the dominant human colonic microbiota ('Ruminococcus bicirculans') reveals two chromosomes and a selective capacity to utilize plant glucans.</title>
        <authorList>
            <consortium name="NISC Comparative Sequencing Program"/>
            <person name="Wegmann U."/>
            <person name="Louis P."/>
            <person name="Goesmann A."/>
            <person name="Henrissat B."/>
            <person name="Duncan S.H."/>
            <person name="Flint H.J."/>
        </authorList>
    </citation>
    <scope>NUCLEOTIDE SEQUENCE</scope>
    <source>
        <strain evidence="3">JCM 10667</strain>
    </source>
</reference>
<keyword evidence="2" id="KW-0472">Membrane</keyword>
<keyword evidence="6" id="KW-1185">Reference proteome</keyword>
<feature type="compositionally biased region" description="Pro residues" evidence="1">
    <location>
        <begin position="1"/>
        <end position="15"/>
    </location>
</feature>
<dbReference type="RefSeq" id="WP_184886139.1">
    <property type="nucleotide sequence ID" value="NZ_BAAAHD010000016.1"/>
</dbReference>
<protein>
    <submittedName>
        <fullName evidence="4">Uncharacterized protein</fullName>
    </submittedName>
</protein>
<feature type="transmembrane region" description="Helical" evidence="2">
    <location>
        <begin position="163"/>
        <end position="188"/>
    </location>
</feature>
<gene>
    <name evidence="4" type="ORF">F4557_004733</name>
    <name evidence="3" type="ORF">GCM10009546_15660</name>
</gene>
<organism evidence="4 5">
    <name type="scientific">Actinomadura livida</name>
    <dbReference type="NCBI Taxonomy" id="79909"/>
    <lineage>
        <taxon>Bacteria</taxon>
        <taxon>Bacillati</taxon>
        <taxon>Actinomycetota</taxon>
        <taxon>Actinomycetes</taxon>
        <taxon>Streptosporangiales</taxon>
        <taxon>Thermomonosporaceae</taxon>
        <taxon>Actinomadura</taxon>
    </lineage>
</organism>
<dbReference type="EMBL" id="BAAAHD010000016">
    <property type="protein sequence ID" value="GAA0554612.1"/>
    <property type="molecule type" value="Genomic_DNA"/>
</dbReference>